<organism evidence="2 3">
    <name type="scientific">Neobacillus rhizophilus</name>
    <dbReference type="NCBI Taxonomy" id="2833579"/>
    <lineage>
        <taxon>Bacteria</taxon>
        <taxon>Bacillati</taxon>
        <taxon>Bacillota</taxon>
        <taxon>Bacilli</taxon>
        <taxon>Bacillales</taxon>
        <taxon>Bacillaceae</taxon>
        <taxon>Neobacillus</taxon>
    </lineage>
</organism>
<reference evidence="2" key="1">
    <citation type="submission" date="2021-05" db="EMBL/GenBank/DDBJ databases">
        <title>Novel Bacillus species.</title>
        <authorList>
            <person name="Liu G."/>
        </authorList>
    </citation>
    <scope>NUCLEOTIDE SEQUENCE</scope>
    <source>
        <strain evidence="2">FJAT-49825</strain>
    </source>
</reference>
<gene>
    <name evidence="2" type="ORF">KHA99_17540</name>
</gene>
<name>A0A942U402_9BACI</name>
<protein>
    <submittedName>
        <fullName evidence="2">DUF1835 domain-containing protein</fullName>
    </submittedName>
</protein>
<feature type="domain" description="DUF1835" evidence="1">
    <location>
        <begin position="4"/>
        <end position="46"/>
    </location>
</feature>
<dbReference type="AlphaFoldDB" id="A0A942U402"/>
<dbReference type="InterPro" id="IPR014973">
    <property type="entry name" value="DUF1835"/>
</dbReference>
<evidence type="ECO:0000313" key="3">
    <source>
        <dbReference type="Proteomes" id="UP000679749"/>
    </source>
</evidence>
<comment type="caution">
    <text evidence="2">The sequence shown here is derived from an EMBL/GenBank/DDBJ whole genome shotgun (WGS) entry which is preliminary data.</text>
</comment>
<proteinExistence type="predicted"/>
<accession>A0A942U402</accession>
<dbReference type="Pfam" id="PF08874">
    <property type="entry name" value="DUF1835"/>
    <property type="match status" value="1"/>
</dbReference>
<dbReference type="Proteomes" id="UP000679749">
    <property type="component" value="Unassembled WGS sequence"/>
</dbReference>
<keyword evidence="3" id="KW-1185">Reference proteome</keyword>
<dbReference type="EMBL" id="JAGYPF010000003">
    <property type="protein sequence ID" value="MBS4214255.1"/>
    <property type="molecule type" value="Genomic_DNA"/>
</dbReference>
<evidence type="ECO:0000259" key="1">
    <source>
        <dbReference type="Pfam" id="PF08874"/>
    </source>
</evidence>
<sequence length="66" mass="7785">MSRLVSIPENIPIIIWVSENANEQTGLLFTMSLLRERKNNIFFINTGQLYKEIFKSKSIWRQGIWA</sequence>
<evidence type="ECO:0000313" key="2">
    <source>
        <dbReference type="EMBL" id="MBS4214255.1"/>
    </source>
</evidence>